<dbReference type="InterPro" id="IPR011701">
    <property type="entry name" value="MFS"/>
</dbReference>
<feature type="transmembrane region" description="Helical" evidence="6">
    <location>
        <begin position="165"/>
        <end position="188"/>
    </location>
</feature>
<name>A0A1B1UK85_9BRAD</name>
<accession>A0A1B1UK85</accession>
<feature type="transmembrane region" description="Helical" evidence="6">
    <location>
        <begin position="362"/>
        <end position="383"/>
    </location>
</feature>
<keyword evidence="5 6" id="KW-0472">Membrane</keyword>
<evidence type="ECO:0000256" key="1">
    <source>
        <dbReference type="ARBA" id="ARBA00004651"/>
    </source>
</evidence>
<evidence type="ECO:0000313" key="9">
    <source>
        <dbReference type="Proteomes" id="UP000092839"/>
    </source>
</evidence>
<gene>
    <name evidence="8" type="ORF">LMTR13_26220</name>
</gene>
<feature type="transmembrane region" description="Helical" evidence="6">
    <location>
        <begin position="209"/>
        <end position="231"/>
    </location>
</feature>
<feature type="transmembrane region" description="Helical" evidence="6">
    <location>
        <begin position="81"/>
        <end position="103"/>
    </location>
</feature>
<dbReference type="OrthoDB" id="9810111at2"/>
<dbReference type="PROSITE" id="PS50850">
    <property type="entry name" value="MFS"/>
    <property type="match status" value="1"/>
</dbReference>
<evidence type="ECO:0000259" key="7">
    <source>
        <dbReference type="PROSITE" id="PS50850"/>
    </source>
</evidence>
<evidence type="ECO:0000256" key="3">
    <source>
        <dbReference type="ARBA" id="ARBA00022692"/>
    </source>
</evidence>
<dbReference type="EMBL" id="CP016428">
    <property type="protein sequence ID" value="ANW03117.1"/>
    <property type="molecule type" value="Genomic_DNA"/>
</dbReference>
<feature type="domain" description="Major facilitator superfamily (MFS) profile" evidence="7">
    <location>
        <begin position="13"/>
        <end position="385"/>
    </location>
</feature>
<organism evidence="8 9">
    <name type="scientific">Bradyrhizobium icense</name>
    <dbReference type="NCBI Taxonomy" id="1274631"/>
    <lineage>
        <taxon>Bacteria</taxon>
        <taxon>Pseudomonadati</taxon>
        <taxon>Pseudomonadota</taxon>
        <taxon>Alphaproteobacteria</taxon>
        <taxon>Hyphomicrobiales</taxon>
        <taxon>Nitrobacteraceae</taxon>
        <taxon>Bradyrhizobium</taxon>
    </lineage>
</organism>
<feature type="transmembrane region" description="Helical" evidence="6">
    <location>
        <begin position="276"/>
        <end position="294"/>
    </location>
</feature>
<keyword evidence="2" id="KW-1003">Cell membrane</keyword>
<dbReference type="PANTHER" id="PTHR43124:SF3">
    <property type="entry name" value="CHLORAMPHENICOL EFFLUX PUMP RV0191"/>
    <property type="match status" value="1"/>
</dbReference>
<dbReference type="STRING" id="1274631.LMTR13_26220"/>
<dbReference type="GO" id="GO:0005886">
    <property type="term" value="C:plasma membrane"/>
    <property type="evidence" value="ECO:0007669"/>
    <property type="project" value="UniProtKB-SubCell"/>
</dbReference>
<reference evidence="8 9" key="1">
    <citation type="submission" date="2016-07" db="EMBL/GenBank/DDBJ databases">
        <title>Complete genome sequence of Bradyrhizobium icense LMTR 13T, a potential inoculant strain isolated from lima bean (Phaseolus lunatus) in Peru.</title>
        <authorList>
            <person name="Ormeno-Orrillo E."/>
            <person name="Duran D."/>
            <person name="Rogel M.A."/>
            <person name="Rey L."/>
            <person name="Imperial J."/>
            <person name="Ruiz-Argueso T."/>
            <person name="Martinez-Romero E."/>
        </authorList>
    </citation>
    <scope>NUCLEOTIDE SEQUENCE [LARGE SCALE GENOMIC DNA]</scope>
    <source>
        <strain evidence="8 9">LMTR 13</strain>
    </source>
</reference>
<dbReference type="InterPro" id="IPR020846">
    <property type="entry name" value="MFS_dom"/>
</dbReference>
<feature type="transmembrane region" description="Helical" evidence="6">
    <location>
        <begin position="47"/>
        <end position="69"/>
    </location>
</feature>
<evidence type="ECO:0000256" key="4">
    <source>
        <dbReference type="ARBA" id="ARBA00022989"/>
    </source>
</evidence>
<dbReference type="GO" id="GO:0022857">
    <property type="term" value="F:transmembrane transporter activity"/>
    <property type="evidence" value="ECO:0007669"/>
    <property type="project" value="InterPro"/>
</dbReference>
<dbReference type="Proteomes" id="UP000092839">
    <property type="component" value="Chromosome"/>
</dbReference>
<sequence>MSLSPPDTRTKLILAALTIAAFAIGLDTFVVIGALEVISRDLKISTGAAGWIISIYALCYAVFAPLNAWMFKAVSRRNVQILSVSIFIVGNLICAIAPNFLTLAAARVISAYGAAMFTPAATALAAELLPPARKGLALSLIFGGMTVSQVAGVPATSWIADAIGWRFAFGFVVVAGLLALLIFAPMMSGVSAKAPERGNGPASKGFSKVVYGILSVTLFVVVSEFIVYSYVSVFITGSLLTGVPLLSAALFAYGFGAVTGNAACGFLTDRFGPYKVLIAAVGAQLILLVGLVAFGHHGALTVLIAFLWGNVSYMYLVPIQHRLLGLAGDRSKLVLAMNSSTTFAGIAIGAFLGGILVEVSGVTSLAVGAILVGLIGVGLAVAFMRDVAPAEAAAPAFLRFD</sequence>
<keyword evidence="3 6" id="KW-0812">Transmembrane</keyword>
<keyword evidence="9" id="KW-1185">Reference proteome</keyword>
<evidence type="ECO:0000313" key="8">
    <source>
        <dbReference type="EMBL" id="ANW03117.1"/>
    </source>
</evidence>
<feature type="transmembrane region" description="Helical" evidence="6">
    <location>
        <begin position="12"/>
        <end position="35"/>
    </location>
</feature>
<dbReference type="Pfam" id="PF07690">
    <property type="entry name" value="MFS_1"/>
    <property type="match status" value="1"/>
</dbReference>
<dbReference type="InterPro" id="IPR050189">
    <property type="entry name" value="MFS_Efflux_Transporters"/>
</dbReference>
<evidence type="ECO:0000256" key="2">
    <source>
        <dbReference type="ARBA" id="ARBA00022475"/>
    </source>
</evidence>
<feature type="transmembrane region" description="Helical" evidence="6">
    <location>
        <begin position="333"/>
        <end position="356"/>
    </location>
</feature>
<evidence type="ECO:0000256" key="6">
    <source>
        <dbReference type="SAM" id="Phobius"/>
    </source>
</evidence>
<feature type="transmembrane region" description="Helical" evidence="6">
    <location>
        <begin position="243"/>
        <end position="264"/>
    </location>
</feature>
<dbReference type="PANTHER" id="PTHR43124">
    <property type="entry name" value="PURINE EFFLUX PUMP PBUE"/>
    <property type="match status" value="1"/>
</dbReference>
<feature type="transmembrane region" description="Helical" evidence="6">
    <location>
        <begin position="300"/>
        <end position="321"/>
    </location>
</feature>
<feature type="transmembrane region" description="Helical" evidence="6">
    <location>
        <begin position="136"/>
        <end position="159"/>
    </location>
</feature>
<dbReference type="InterPro" id="IPR036259">
    <property type="entry name" value="MFS_trans_sf"/>
</dbReference>
<proteinExistence type="predicted"/>
<dbReference type="Gene3D" id="1.20.1250.20">
    <property type="entry name" value="MFS general substrate transporter like domains"/>
    <property type="match status" value="2"/>
</dbReference>
<dbReference type="SUPFAM" id="SSF103473">
    <property type="entry name" value="MFS general substrate transporter"/>
    <property type="match status" value="1"/>
</dbReference>
<evidence type="ECO:0000256" key="5">
    <source>
        <dbReference type="ARBA" id="ARBA00023136"/>
    </source>
</evidence>
<comment type="subcellular location">
    <subcellularLocation>
        <location evidence="1">Cell membrane</location>
        <topology evidence="1">Multi-pass membrane protein</topology>
    </subcellularLocation>
</comment>
<dbReference type="RefSeq" id="WP_065730304.1">
    <property type="nucleotide sequence ID" value="NZ_CP016428.1"/>
</dbReference>
<dbReference type="AlphaFoldDB" id="A0A1B1UK85"/>
<dbReference type="KEGG" id="bic:LMTR13_26220"/>
<keyword evidence="4 6" id="KW-1133">Transmembrane helix</keyword>
<dbReference type="CDD" id="cd17324">
    <property type="entry name" value="MFS_NepI_like"/>
    <property type="match status" value="1"/>
</dbReference>
<protein>
    <recommendedName>
        <fullName evidence="7">Major facilitator superfamily (MFS) profile domain-containing protein</fullName>
    </recommendedName>
</protein>